<name>A0AAU2ADF4_9ACTN</name>
<reference evidence="2" key="1">
    <citation type="submission" date="2022-10" db="EMBL/GenBank/DDBJ databases">
        <title>The complete genomes of actinobacterial strains from the NBC collection.</title>
        <authorList>
            <person name="Joergensen T.S."/>
            <person name="Alvarez Arevalo M."/>
            <person name="Sterndorff E.B."/>
            <person name="Faurdal D."/>
            <person name="Vuksanovic O."/>
            <person name="Mourched A.-S."/>
            <person name="Charusanti P."/>
            <person name="Shaw S."/>
            <person name="Blin K."/>
            <person name="Weber T."/>
        </authorList>
    </citation>
    <scope>NUCLEOTIDE SEQUENCE</scope>
    <source>
        <strain evidence="2">NBC_00093</strain>
    </source>
</reference>
<proteinExistence type="predicted"/>
<dbReference type="AlphaFoldDB" id="A0AAU2ADF4"/>
<dbReference type="PROSITE" id="PS51725">
    <property type="entry name" value="ABM"/>
    <property type="match status" value="1"/>
</dbReference>
<dbReference type="Gene3D" id="3.30.70.100">
    <property type="match status" value="1"/>
</dbReference>
<dbReference type="InterPro" id="IPR011008">
    <property type="entry name" value="Dimeric_a/b-barrel"/>
</dbReference>
<dbReference type="InterPro" id="IPR007138">
    <property type="entry name" value="ABM_dom"/>
</dbReference>
<gene>
    <name evidence="2" type="ORF">OHA22_42605</name>
</gene>
<dbReference type="Pfam" id="PF03992">
    <property type="entry name" value="ABM"/>
    <property type="match status" value="1"/>
</dbReference>
<protein>
    <submittedName>
        <fullName evidence="2">Antibiotic biosynthesis monooxygenase</fullName>
    </submittedName>
</protein>
<dbReference type="SUPFAM" id="SSF54909">
    <property type="entry name" value="Dimeric alpha+beta barrel"/>
    <property type="match status" value="1"/>
</dbReference>
<feature type="domain" description="ABM" evidence="1">
    <location>
        <begin position="1"/>
        <end position="92"/>
    </location>
</feature>
<dbReference type="GO" id="GO:0004497">
    <property type="term" value="F:monooxygenase activity"/>
    <property type="evidence" value="ECO:0007669"/>
    <property type="project" value="UniProtKB-KW"/>
</dbReference>
<evidence type="ECO:0000313" key="2">
    <source>
        <dbReference type="EMBL" id="WTT21754.1"/>
    </source>
</evidence>
<keyword evidence="2" id="KW-0503">Monooxygenase</keyword>
<evidence type="ECO:0000259" key="1">
    <source>
        <dbReference type="PROSITE" id="PS51725"/>
    </source>
</evidence>
<keyword evidence="2" id="KW-0560">Oxidoreductase</keyword>
<sequence>MVVLISEFRLESESDGFLDVFEKTSEFFRAQPGYLKHLLVRSLDDPLTRVAVSYWENNESVQRMGAQPEFQDVIGKLGEAARHISDTSTTVLSVKHSTLTGSHAG</sequence>
<accession>A0AAU2ADF4</accession>
<organism evidence="2">
    <name type="scientific">Streptomyces sp. NBC_00093</name>
    <dbReference type="NCBI Taxonomy" id="2975649"/>
    <lineage>
        <taxon>Bacteria</taxon>
        <taxon>Bacillati</taxon>
        <taxon>Actinomycetota</taxon>
        <taxon>Actinomycetes</taxon>
        <taxon>Kitasatosporales</taxon>
        <taxon>Streptomycetaceae</taxon>
        <taxon>Streptomyces</taxon>
    </lineage>
</organism>
<dbReference type="EMBL" id="CP108222">
    <property type="protein sequence ID" value="WTT21754.1"/>
    <property type="molecule type" value="Genomic_DNA"/>
</dbReference>